<accession>A0A1F6NLQ5</accession>
<proteinExistence type="predicted"/>
<protein>
    <submittedName>
        <fullName evidence="2">Uncharacterized protein</fullName>
    </submittedName>
</protein>
<dbReference type="Proteomes" id="UP000177803">
    <property type="component" value="Unassembled WGS sequence"/>
</dbReference>
<feature type="region of interest" description="Disordered" evidence="1">
    <location>
        <begin position="1"/>
        <end position="22"/>
    </location>
</feature>
<gene>
    <name evidence="2" type="ORF">A2261_04275</name>
</gene>
<name>A0A1F6NLQ5_9BACT</name>
<comment type="caution">
    <text evidence="2">The sequence shown here is derived from an EMBL/GenBank/DDBJ whole genome shotgun (WGS) entry which is preliminary data.</text>
</comment>
<reference evidence="2 3" key="1">
    <citation type="journal article" date="2016" name="Nat. Commun.">
        <title>Thousands of microbial genomes shed light on interconnected biogeochemical processes in an aquifer system.</title>
        <authorList>
            <person name="Anantharaman K."/>
            <person name="Brown C.T."/>
            <person name="Hug L.A."/>
            <person name="Sharon I."/>
            <person name="Castelle C.J."/>
            <person name="Probst A.J."/>
            <person name="Thomas B.C."/>
            <person name="Singh A."/>
            <person name="Wilkins M.J."/>
            <person name="Karaoz U."/>
            <person name="Brodie E.L."/>
            <person name="Williams K.H."/>
            <person name="Hubbard S.S."/>
            <person name="Banfield J.F."/>
        </authorList>
    </citation>
    <scope>NUCLEOTIDE SEQUENCE [LARGE SCALE GENOMIC DNA]</scope>
</reference>
<organism evidence="2 3">
    <name type="scientific">Candidatus Magasanikbacteria bacterium RIFOXYA2_FULL_44_8</name>
    <dbReference type="NCBI Taxonomy" id="1798696"/>
    <lineage>
        <taxon>Bacteria</taxon>
        <taxon>Candidatus Magasanikiibacteriota</taxon>
    </lineage>
</organism>
<sequence>MGYKKTAYLAEKKSPRESDASPRTLVANELLSPITTRLARITLCDGQYAQIADVGGDGQA</sequence>
<dbReference type="EMBL" id="MFQR01000014">
    <property type="protein sequence ID" value="OGH84564.1"/>
    <property type="molecule type" value="Genomic_DNA"/>
</dbReference>
<dbReference type="AlphaFoldDB" id="A0A1F6NLQ5"/>
<evidence type="ECO:0000256" key="1">
    <source>
        <dbReference type="SAM" id="MobiDB-lite"/>
    </source>
</evidence>
<evidence type="ECO:0000313" key="2">
    <source>
        <dbReference type="EMBL" id="OGH84564.1"/>
    </source>
</evidence>
<feature type="compositionally biased region" description="Basic and acidic residues" evidence="1">
    <location>
        <begin position="10"/>
        <end position="20"/>
    </location>
</feature>
<evidence type="ECO:0000313" key="3">
    <source>
        <dbReference type="Proteomes" id="UP000177803"/>
    </source>
</evidence>